<gene>
    <name evidence="2" type="ORF">DICPUDRAFT_75077</name>
</gene>
<dbReference type="OMA" id="CTIENIE"/>
<dbReference type="Gene3D" id="6.10.140.1020">
    <property type="match status" value="1"/>
</dbReference>
<evidence type="ECO:0000313" key="2">
    <source>
        <dbReference type="EMBL" id="EGC39399.1"/>
    </source>
</evidence>
<feature type="region of interest" description="Disordered" evidence="1">
    <location>
        <begin position="1"/>
        <end position="50"/>
    </location>
</feature>
<name>F0Z9K5_DICPU</name>
<dbReference type="VEuPathDB" id="AmoebaDB:DICPUDRAFT_75077"/>
<evidence type="ECO:0000313" key="3">
    <source>
        <dbReference type="Proteomes" id="UP000001064"/>
    </source>
</evidence>
<feature type="region of interest" description="Disordered" evidence="1">
    <location>
        <begin position="466"/>
        <end position="486"/>
    </location>
</feature>
<feature type="compositionally biased region" description="Low complexity" evidence="1">
    <location>
        <begin position="7"/>
        <end position="29"/>
    </location>
</feature>
<evidence type="ECO:0000256" key="1">
    <source>
        <dbReference type="SAM" id="MobiDB-lite"/>
    </source>
</evidence>
<feature type="region of interest" description="Disordered" evidence="1">
    <location>
        <begin position="244"/>
        <end position="297"/>
    </location>
</feature>
<feature type="compositionally biased region" description="Basic and acidic residues" evidence="1">
    <location>
        <begin position="204"/>
        <end position="224"/>
    </location>
</feature>
<feature type="region of interest" description="Disordered" evidence="1">
    <location>
        <begin position="204"/>
        <end position="225"/>
    </location>
</feature>
<feature type="compositionally biased region" description="Polar residues" evidence="1">
    <location>
        <begin position="30"/>
        <end position="50"/>
    </location>
</feature>
<dbReference type="KEGG" id="dpp:DICPUDRAFT_75077"/>
<dbReference type="GeneID" id="10510005"/>
<proteinExistence type="predicted"/>
<feature type="compositionally biased region" description="Basic and acidic residues" evidence="1">
    <location>
        <begin position="474"/>
        <end position="486"/>
    </location>
</feature>
<keyword evidence="3" id="KW-1185">Reference proteome</keyword>
<protein>
    <submittedName>
        <fullName evidence="2">Uncharacterized protein</fullName>
    </submittedName>
</protein>
<dbReference type="InParanoid" id="F0Z9K5"/>
<dbReference type="eggNOG" id="ENOG502RF2V">
    <property type="taxonomic scope" value="Eukaryota"/>
</dbReference>
<sequence>MKKTSSKKFVSPVKSNNNNNNNKSNNNNSDESGIKNTPVKKSSSTFQTPTKIIAPSTTTSTLSKNIPVSNTPASIPQGLNVTNVKSINCELFSTIPKYIIDFLKDIKDEIEREKYQLVIDYCYLNWSNNPFNQYDIFSMYKDARDITLEKIKEIILSLINGNMLKEININGSSIYSSIPWFKLIQYVGLEIEIKRFEEKQLEKEKQQQQKNKDNGEKEKKESKYNKLAPKNTVASIVATLSPTKPKVNHLGSSTKKRKSTATPTDSSSIPFNLNQDICNEDDNEDSNKKLKTTTGKSNSIKSSKYELTIDRELVLISDEKKRLLKSIQEKKELLEKFKSKSASPISEQKKTVPNLEEEKRVEGLIYKWKKACQDSIVLLQEKVVEFVGKQEPSANVNNSFNERPLQGFKSSYSWGEGDTDHRDKYNQEEFQFDYFEKEIVDKQQKQTDMSSKLYIINQFGLKPQDLNYDEDSDQFGKLDDPHKKKK</sequence>
<accession>F0Z9K5</accession>
<dbReference type="Proteomes" id="UP000001064">
    <property type="component" value="Unassembled WGS sequence"/>
</dbReference>
<dbReference type="RefSeq" id="XP_003284073.1">
    <property type="nucleotide sequence ID" value="XM_003284025.1"/>
</dbReference>
<organism evidence="2 3">
    <name type="scientific">Dictyostelium purpureum</name>
    <name type="common">Slime mold</name>
    <dbReference type="NCBI Taxonomy" id="5786"/>
    <lineage>
        <taxon>Eukaryota</taxon>
        <taxon>Amoebozoa</taxon>
        <taxon>Evosea</taxon>
        <taxon>Eumycetozoa</taxon>
        <taxon>Dictyostelia</taxon>
        <taxon>Dictyosteliales</taxon>
        <taxon>Dictyosteliaceae</taxon>
        <taxon>Dictyostelium</taxon>
    </lineage>
</organism>
<dbReference type="FunCoup" id="F0Z9K5">
    <property type="interactions" value="373"/>
</dbReference>
<dbReference type="AlphaFoldDB" id="F0Z9K5"/>
<dbReference type="EMBL" id="GL870958">
    <property type="protein sequence ID" value="EGC39399.1"/>
    <property type="molecule type" value="Genomic_DNA"/>
</dbReference>
<reference evidence="3" key="1">
    <citation type="journal article" date="2011" name="Genome Biol.">
        <title>Comparative genomics of the social amoebae Dictyostelium discoideum and Dictyostelium purpureum.</title>
        <authorList>
            <consortium name="US DOE Joint Genome Institute (JGI-PGF)"/>
            <person name="Sucgang R."/>
            <person name="Kuo A."/>
            <person name="Tian X."/>
            <person name="Salerno W."/>
            <person name="Parikh A."/>
            <person name="Feasley C.L."/>
            <person name="Dalin E."/>
            <person name="Tu H."/>
            <person name="Huang E."/>
            <person name="Barry K."/>
            <person name="Lindquist E."/>
            <person name="Shapiro H."/>
            <person name="Bruce D."/>
            <person name="Schmutz J."/>
            <person name="Salamov A."/>
            <person name="Fey P."/>
            <person name="Gaudet P."/>
            <person name="Anjard C."/>
            <person name="Babu M.M."/>
            <person name="Basu S."/>
            <person name="Bushmanova Y."/>
            <person name="van der Wel H."/>
            <person name="Katoh-Kurasawa M."/>
            <person name="Dinh C."/>
            <person name="Coutinho P.M."/>
            <person name="Saito T."/>
            <person name="Elias M."/>
            <person name="Schaap P."/>
            <person name="Kay R.R."/>
            <person name="Henrissat B."/>
            <person name="Eichinger L."/>
            <person name="Rivero F."/>
            <person name="Putnam N.H."/>
            <person name="West C.M."/>
            <person name="Loomis W.F."/>
            <person name="Chisholm R.L."/>
            <person name="Shaulsky G."/>
            <person name="Strassmann J.E."/>
            <person name="Queller D.C."/>
            <person name="Kuspa A."/>
            <person name="Grigoriev I.V."/>
        </authorList>
    </citation>
    <scope>NUCLEOTIDE SEQUENCE [LARGE SCALE GENOMIC DNA]</scope>
    <source>
        <strain evidence="3">QSDP1</strain>
    </source>
</reference>
<dbReference type="OrthoDB" id="10630913at2759"/>
<feature type="compositionally biased region" description="Polar residues" evidence="1">
    <location>
        <begin position="260"/>
        <end position="277"/>
    </location>
</feature>